<dbReference type="InterPro" id="IPR043129">
    <property type="entry name" value="ATPase_NBD"/>
</dbReference>
<dbReference type="EMBL" id="RRCF01000004">
    <property type="protein sequence ID" value="RRJ19677.1"/>
    <property type="molecule type" value="Genomic_DNA"/>
</dbReference>
<keyword evidence="3" id="KW-0067">ATP-binding</keyword>
<dbReference type="GO" id="GO:0005524">
    <property type="term" value="F:ATP binding"/>
    <property type="evidence" value="ECO:0007669"/>
    <property type="project" value="UniProtKB-KW"/>
</dbReference>
<dbReference type="GO" id="GO:0140662">
    <property type="term" value="F:ATP-dependent protein folding chaperone"/>
    <property type="evidence" value="ECO:0007669"/>
    <property type="project" value="InterPro"/>
</dbReference>
<dbReference type="OrthoDB" id="580874at2"/>
<evidence type="ECO:0000256" key="1">
    <source>
        <dbReference type="ARBA" id="ARBA00007381"/>
    </source>
</evidence>
<accession>A0A3P3QEP6</accession>
<keyword evidence="5" id="KW-1185">Reference proteome</keyword>
<proteinExistence type="inferred from homology"/>
<dbReference type="Proteomes" id="UP000276260">
    <property type="component" value="Unassembled WGS sequence"/>
</dbReference>
<dbReference type="RefSeq" id="WP_046520655.1">
    <property type="nucleotide sequence ID" value="NZ_LAVS01000086.1"/>
</dbReference>
<comment type="caution">
    <text evidence="4">The sequence shown here is derived from an EMBL/GenBank/DDBJ whole genome shotgun (WGS) entry which is preliminary data.</text>
</comment>
<dbReference type="InterPro" id="IPR018181">
    <property type="entry name" value="Heat_shock_70_CS"/>
</dbReference>
<dbReference type="InterPro" id="IPR013126">
    <property type="entry name" value="Hsp_70_fam"/>
</dbReference>
<organism evidence="4 5">
    <name type="scientific">Rheinheimera mesophila</name>
    <dbReference type="NCBI Taxonomy" id="1547515"/>
    <lineage>
        <taxon>Bacteria</taxon>
        <taxon>Pseudomonadati</taxon>
        <taxon>Pseudomonadota</taxon>
        <taxon>Gammaproteobacteria</taxon>
        <taxon>Chromatiales</taxon>
        <taxon>Chromatiaceae</taxon>
        <taxon>Rheinheimera</taxon>
    </lineage>
</organism>
<dbReference type="SUPFAM" id="SSF53067">
    <property type="entry name" value="Actin-like ATPase domain"/>
    <property type="match status" value="2"/>
</dbReference>
<sequence>MSAPYLAVDFGTSNCAAGFMLEQQPHLLALEQNGSRYLSSALYIERQRDPDDEDAYLSASLTRLLAQNSKVLVGKAAHERYSMDPLGGVFIRSPKSMLGSRLTPAQTEIYTQVATLLLSRIKQSAEQQLNHQVERVLIGRPIHFQGIDLALGDERALAILNQAASRVGFKDVDFAYEPVAAAIEYERHLTQEQRVLVVDIGGGTSDISLIRLGPQHSQSFDRSSDLLGHSGKRIGGVDMDIKLTIYGLMKLFGRQSLALDGKPLPGALFSDAVNIIDIHAQERFYAEKTYDELLDLTELAAEPQLLRRFVQVYQQHLSYYLNQKAEQAKIGLTEQAAVDVVLERIEPNLLQNLSQQQLMDALYQELSGISKLIQQCLHSAGAKPDRIFVTGGASAVPGVQPMLQQLLPDVPVIRGDQFGSVAMGLSKLASLRFG</sequence>
<dbReference type="Gene3D" id="3.90.640.10">
    <property type="entry name" value="Actin, Chain A, domain 4"/>
    <property type="match status" value="2"/>
</dbReference>
<name>A0A3P3QEP6_9GAMM</name>
<keyword evidence="2" id="KW-0547">Nucleotide-binding</keyword>
<protein>
    <submittedName>
        <fullName evidence="4">Molecular chaperone</fullName>
    </submittedName>
</protein>
<dbReference type="AlphaFoldDB" id="A0A3P3QEP6"/>
<evidence type="ECO:0000256" key="3">
    <source>
        <dbReference type="ARBA" id="ARBA00022840"/>
    </source>
</evidence>
<evidence type="ECO:0000313" key="4">
    <source>
        <dbReference type="EMBL" id="RRJ19677.1"/>
    </source>
</evidence>
<reference evidence="4 5" key="1">
    <citation type="submission" date="2018-11" db="EMBL/GenBank/DDBJ databases">
        <title>Draft genome analysis of Rheinheimera mesophila isolated from an industrial waste site.</title>
        <authorList>
            <person name="Yu Q."/>
            <person name="Qi Y."/>
            <person name="Zhang H."/>
            <person name="Lu Y."/>
            <person name="Pu J."/>
        </authorList>
    </citation>
    <scope>NUCLEOTIDE SEQUENCE [LARGE SCALE GENOMIC DNA]</scope>
    <source>
        <strain evidence="4 5">IITR13</strain>
    </source>
</reference>
<comment type="similarity">
    <text evidence="1">Belongs to the heat shock protein 70 family.</text>
</comment>
<dbReference type="Pfam" id="PF00012">
    <property type="entry name" value="HSP70"/>
    <property type="match status" value="1"/>
</dbReference>
<gene>
    <name evidence="4" type="ORF">EIK76_14655</name>
</gene>
<dbReference type="PANTHER" id="PTHR19375">
    <property type="entry name" value="HEAT SHOCK PROTEIN 70KDA"/>
    <property type="match status" value="1"/>
</dbReference>
<evidence type="ECO:0000313" key="5">
    <source>
        <dbReference type="Proteomes" id="UP000276260"/>
    </source>
</evidence>
<dbReference type="NCBIfam" id="NF008673">
    <property type="entry name" value="PRK11678.1"/>
    <property type="match status" value="1"/>
</dbReference>
<evidence type="ECO:0000256" key="2">
    <source>
        <dbReference type="ARBA" id="ARBA00022741"/>
    </source>
</evidence>
<dbReference type="PROSITE" id="PS00329">
    <property type="entry name" value="HSP70_2"/>
    <property type="match status" value="1"/>
</dbReference>
<dbReference type="Gene3D" id="3.30.420.40">
    <property type="match status" value="3"/>
</dbReference>